<accession>A0A0E1VV28</accession>
<dbReference type="InterPro" id="IPR045851">
    <property type="entry name" value="AMP-bd_C_sf"/>
</dbReference>
<dbReference type="GO" id="GO:0046872">
    <property type="term" value="F:metal ion binding"/>
    <property type="evidence" value="ECO:0007669"/>
    <property type="project" value="UniProtKB-KW"/>
</dbReference>
<keyword evidence="3" id="KW-0479">Metal-binding</keyword>
<dbReference type="InterPro" id="IPR042099">
    <property type="entry name" value="ANL_N_sf"/>
</dbReference>
<dbReference type="Pfam" id="PF23024">
    <property type="entry name" value="AMP-dom_DIP2-like"/>
    <property type="match status" value="1"/>
</dbReference>
<keyword evidence="2" id="KW-0436">Ligase</keyword>
<dbReference type="Pfam" id="PF00501">
    <property type="entry name" value="AMP-binding"/>
    <property type="match status" value="1"/>
</dbReference>
<dbReference type="GO" id="GO:0071766">
    <property type="term" value="P:Actinobacterium-type cell wall biogenesis"/>
    <property type="evidence" value="ECO:0007669"/>
    <property type="project" value="UniProtKB-ARBA"/>
</dbReference>
<dbReference type="Proteomes" id="UP000001812">
    <property type="component" value="Chromosome II"/>
</dbReference>
<keyword evidence="6" id="KW-1133">Transmembrane helix</keyword>
<dbReference type="GO" id="GO:0005886">
    <property type="term" value="C:plasma membrane"/>
    <property type="evidence" value="ECO:0007669"/>
    <property type="project" value="TreeGrafter"/>
</dbReference>
<evidence type="ECO:0000256" key="1">
    <source>
        <dbReference type="ARBA" id="ARBA00006432"/>
    </source>
</evidence>
<dbReference type="GO" id="GO:0006633">
    <property type="term" value="P:fatty acid biosynthetic process"/>
    <property type="evidence" value="ECO:0007669"/>
    <property type="project" value="TreeGrafter"/>
</dbReference>
<protein>
    <submittedName>
        <fullName evidence="9">AMP-binding domain protein</fullName>
    </submittedName>
</protein>
<dbReference type="CDD" id="cd05931">
    <property type="entry name" value="FAAL"/>
    <property type="match status" value="1"/>
</dbReference>
<evidence type="ECO:0000256" key="3">
    <source>
        <dbReference type="ARBA" id="ARBA00022723"/>
    </source>
</evidence>
<evidence type="ECO:0000259" key="8">
    <source>
        <dbReference type="Pfam" id="PF23024"/>
    </source>
</evidence>
<dbReference type="PANTHER" id="PTHR22754">
    <property type="entry name" value="DISCO-INTERACTING PROTEIN 2 DIP2 -RELATED"/>
    <property type="match status" value="1"/>
</dbReference>
<dbReference type="AlphaFoldDB" id="A0A0E1VV28"/>
<dbReference type="EMBL" id="CM000833">
    <property type="protein sequence ID" value="EET04800.1"/>
    <property type="molecule type" value="Genomic_DNA"/>
</dbReference>
<feature type="domain" description="AMP-dependent synthetase/ligase" evidence="7">
    <location>
        <begin position="20"/>
        <end position="425"/>
    </location>
</feature>
<organism evidence="9">
    <name type="scientific">Burkholderia pseudomallei 1710a</name>
    <dbReference type="NCBI Taxonomy" id="320371"/>
    <lineage>
        <taxon>Bacteria</taxon>
        <taxon>Pseudomonadati</taxon>
        <taxon>Pseudomonadota</taxon>
        <taxon>Betaproteobacteria</taxon>
        <taxon>Burkholderiales</taxon>
        <taxon>Burkholderiaceae</taxon>
        <taxon>Burkholderia</taxon>
        <taxon>pseudomallei group</taxon>
    </lineage>
</organism>
<dbReference type="GO" id="GO:0070566">
    <property type="term" value="F:adenylyltransferase activity"/>
    <property type="evidence" value="ECO:0007669"/>
    <property type="project" value="TreeGrafter"/>
</dbReference>
<dbReference type="PROSITE" id="PS00455">
    <property type="entry name" value="AMP_BINDING"/>
    <property type="match status" value="1"/>
</dbReference>
<evidence type="ECO:0000259" key="7">
    <source>
        <dbReference type="Pfam" id="PF00501"/>
    </source>
</evidence>
<name>A0A0E1VV28_BURPE</name>
<evidence type="ECO:0000256" key="4">
    <source>
        <dbReference type="ARBA" id="ARBA00022832"/>
    </source>
</evidence>
<evidence type="ECO:0000313" key="9">
    <source>
        <dbReference type="EMBL" id="EET04800.1"/>
    </source>
</evidence>
<evidence type="ECO:0000256" key="6">
    <source>
        <dbReference type="SAM" id="Phobius"/>
    </source>
</evidence>
<dbReference type="Gene3D" id="3.30.300.30">
    <property type="match status" value="1"/>
</dbReference>
<evidence type="ECO:0000256" key="5">
    <source>
        <dbReference type="ARBA" id="ARBA00023098"/>
    </source>
</evidence>
<keyword evidence="5" id="KW-0443">Lipid metabolism</keyword>
<dbReference type="InterPro" id="IPR025110">
    <property type="entry name" value="AMP-bd_C"/>
</dbReference>
<dbReference type="InterPro" id="IPR040097">
    <property type="entry name" value="FAAL/FAAC"/>
</dbReference>
<sequence>MRRVQITDGAIVPSNFAEHFENQVLKYGNRSQFVFLHGKPGDSAGEARLGYAQLDARARSIAAWLSACGAARRPVLLVYPEGLAFVAAFLGCLYAGAIAVPVPVPADARSVERTRRIVRDAGIALALTPTAADAHALANCLAAPGDAVSTVGALRCEATDALEPLDASAWSRPALDASAIAFLQYTSGSTGEPKGVVVSHRNLLHNEAQIQRVVASDADSVVTGWLPHFHDMGLIGMLLHPLYVGCDCVFMAPSTFLRRPVRWLEAATHYAATITVAPNFAYDLCARAVKREQLGGLDLSALKVALNGAEPVRAKTIEAFSARFAPVGFDARAFSPCYGMAEVTLLASAGRPAAAPVLLDIDARALERHEASLAKPGAEALRVVGSGRAVDLDLRIVDPQTHAVAADGRIGEIWLRGDSVAQGYWRRPDASEAAFRARTAAGDGPYLRTGDLGFVRDGELFVTGRLKDLLIVNGRNLYPQDIEDFVRELHPALGAGAGAAFSIDADGERVVVVHEIKEARLDDGLSAAALSARIRTALARAFDIAAPSVVLVPRGGVKRTTSGKVQRGLTRDAFLAARLRVLHEDIQVPVRSLRVAAGEGVAQDASRGAA</sequence>
<dbReference type="PANTHER" id="PTHR22754:SF32">
    <property type="entry name" value="DISCO-INTERACTING PROTEIN 2"/>
    <property type="match status" value="1"/>
</dbReference>
<keyword evidence="4" id="KW-0276">Fatty acid metabolism</keyword>
<evidence type="ECO:0000256" key="2">
    <source>
        <dbReference type="ARBA" id="ARBA00022598"/>
    </source>
</evidence>
<dbReference type="HOGENOM" id="CLU_000022_23_7_4"/>
<dbReference type="InterPro" id="IPR000873">
    <property type="entry name" value="AMP-dep_synth/lig_dom"/>
</dbReference>
<dbReference type="Gene3D" id="3.40.50.12780">
    <property type="entry name" value="N-terminal domain of ligase-like"/>
    <property type="match status" value="1"/>
</dbReference>
<dbReference type="GO" id="GO:0016874">
    <property type="term" value="F:ligase activity"/>
    <property type="evidence" value="ECO:0007669"/>
    <property type="project" value="UniProtKB-KW"/>
</dbReference>
<feature type="transmembrane region" description="Helical" evidence="6">
    <location>
        <begin position="82"/>
        <end position="104"/>
    </location>
</feature>
<dbReference type="InterPro" id="IPR020845">
    <property type="entry name" value="AMP-binding_CS"/>
</dbReference>
<reference evidence="9" key="1">
    <citation type="submission" date="2009-05" db="EMBL/GenBank/DDBJ databases">
        <authorList>
            <person name="Harkins D.M."/>
            <person name="DeShazer D."/>
            <person name="Woods D.E."/>
            <person name="Brinkac L.M."/>
            <person name="Brown K.A."/>
            <person name="Hung G.C."/>
            <person name="Tuanyok A."/>
            <person name="Zhang B."/>
            <person name="Nierman W.C."/>
        </authorList>
    </citation>
    <scope>NUCLEOTIDE SEQUENCE [LARGE SCALE GENOMIC DNA]</scope>
    <source>
        <strain evidence="9">1710a</strain>
    </source>
</reference>
<feature type="domain" description="AMP-binding enzyme C-terminal" evidence="8">
    <location>
        <begin position="468"/>
        <end position="582"/>
    </location>
</feature>
<keyword evidence="6" id="KW-0472">Membrane</keyword>
<proteinExistence type="inferred from homology"/>
<dbReference type="FunFam" id="3.40.50.12780:FF:000013">
    <property type="entry name" value="Long-chain-fatty-acid--AMP ligase FadD32"/>
    <property type="match status" value="1"/>
</dbReference>
<keyword evidence="6" id="KW-0812">Transmembrane</keyword>
<comment type="similarity">
    <text evidence="1">Belongs to the ATP-dependent AMP-binding enzyme family.</text>
</comment>
<gene>
    <name evidence="9" type="ORF">BURPS1710A_A0944</name>
</gene>
<dbReference type="SUPFAM" id="SSF56801">
    <property type="entry name" value="Acetyl-CoA synthetase-like"/>
    <property type="match status" value="1"/>
</dbReference>